<evidence type="ECO:0000313" key="4">
    <source>
        <dbReference type="Proteomes" id="UP001596043"/>
    </source>
</evidence>
<keyword evidence="2" id="KW-0413">Isomerase</keyword>
<name>A0ABV9I0Z5_9FLAO</name>
<dbReference type="PIRSF" id="PIRSF016184">
    <property type="entry name" value="PhzC_PhzF"/>
    <property type="match status" value="1"/>
</dbReference>
<dbReference type="SUPFAM" id="SSF54506">
    <property type="entry name" value="Diaminopimelate epimerase-like"/>
    <property type="match status" value="1"/>
</dbReference>
<evidence type="ECO:0000256" key="2">
    <source>
        <dbReference type="ARBA" id="ARBA00023235"/>
    </source>
</evidence>
<dbReference type="Proteomes" id="UP001596043">
    <property type="component" value="Unassembled WGS sequence"/>
</dbReference>
<comment type="caution">
    <text evidence="3">The sequence shown here is derived from an EMBL/GenBank/DDBJ whole genome shotgun (WGS) entry which is preliminary data.</text>
</comment>
<proteinExistence type="inferred from homology"/>
<protein>
    <submittedName>
        <fullName evidence="3">PhzF family phenazine biosynthesis protein</fullName>
    </submittedName>
</protein>
<sequence>MEIKIFQIDAFTDRLFGGNPAAVCPLDHWLEDETLQNIAIENNLAETVFFVPLSDNHFHIRWFTPEIEMDLCGHATLAATFVIFEHLGCTDTEVMFDSQSGPLKVTKANEYLELDFPSRPPQKATLPKNISDGLNIQPLEVWKARDYLLVYNAEEDIKNITPNIEIINQINIDPGGIIVTALGNADDVDFVSRLFTPQATVFEDPVTGSAHCTLVPFWAERLHKTDFRALQISKRGGELLCRLQNDRVLIKGKAVTYLQGVIHV</sequence>
<dbReference type="NCBIfam" id="TIGR00654">
    <property type="entry name" value="PhzF_family"/>
    <property type="match status" value="1"/>
</dbReference>
<dbReference type="Gene3D" id="3.10.310.10">
    <property type="entry name" value="Diaminopimelate Epimerase, Chain A, domain 1"/>
    <property type="match status" value="2"/>
</dbReference>
<keyword evidence="4" id="KW-1185">Reference proteome</keyword>
<reference evidence="4" key="1">
    <citation type="journal article" date="2019" name="Int. J. Syst. Evol. Microbiol.">
        <title>The Global Catalogue of Microorganisms (GCM) 10K type strain sequencing project: providing services to taxonomists for standard genome sequencing and annotation.</title>
        <authorList>
            <consortium name="The Broad Institute Genomics Platform"/>
            <consortium name="The Broad Institute Genome Sequencing Center for Infectious Disease"/>
            <person name="Wu L."/>
            <person name="Ma J."/>
        </authorList>
    </citation>
    <scope>NUCLEOTIDE SEQUENCE [LARGE SCALE GENOMIC DNA]</scope>
    <source>
        <strain evidence="4">YJ-61-S</strain>
    </source>
</reference>
<dbReference type="PANTHER" id="PTHR13774">
    <property type="entry name" value="PHENAZINE BIOSYNTHESIS PROTEIN"/>
    <property type="match status" value="1"/>
</dbReference>
<dbReference type="InterPro" id="IPR003719">
    <property type="entry name" value="Phenazine_PhzF-like"/>
</dbReference>
<comment type="similarity">
    <text evidence="1">Belongs to the PhzF family.</text>
</comment>
<dbReference type="EMBL" id="JBHSFV010000012">
    <property type="protein sequence ID" value="MFC4635858.1"/>
    <property type="molecule type" value="Genomic_DNA"/>
</dbReference>
<dbReference type="RefSeq" id="WP_379981484.1">
    <property type="nucleotide sequence ID" value="NZ_JBHSFV010000012.1"/>
</dbReference>
<accession>A0ABV9I0Z5</accession>
<organism evidence="3 4">
    <name type="scientific">Dokdonia ponticola</name>
    <dbReference type="NCBI Taxonomy" id="2041041"/>
    <lineage>
        <taxon>Bacteria</taxon>
        <taxon>Pseudomonadati</taxon>
        <taxon>Bacteroidota</taxon>
        <taxon>Flavobacteriia</taxon>
        <taxon>Flavobacteriales</taxon>
        <taxon>Flavobacteriaceae</taxon>
        <taxon>Dokdonia</taxon>
    </lineage>
</organism>
<evidence type="ECO:0000256" key="1">
    <source>
        <dbReference type="ARBA" id="ARBA00008270"/>
    </source>
</evidence>
<dbReference type="PANTHER" id="PTHR13774:SF17">
    <property type="entry name" value="PHENAZINE BIOSYNTHESIS-LIKE DOMAIN-CONTAINING PROTEIN"/>
    <property type="match status" value="1"/>
</dbReference>
<evidence type="ECO:0000313" key="3">
    <source>
        <dbReference type="EMBL" id="MFC4635858.1"/>
    </source>
</evidence>
<gene>
    <name evidence="3" type="ORF">ACFO3O_18245</name>
</gene>
<dbReference type="Pfam" id="PF02567">
    <property type="entry name" value="PhzC-PhzF"/>
    <property type="match status" value="1"/>
</dbReference>